<feature type="compositionally biased region" description="Basic residues" evidence="1">
    <location>
        <begin position="543"/>
        <end position="552"/>
    </location>
</feature>
<feature type="transmembrane region" description="Helical" evidence="2">
    <location>
        <begin position="668"/>
        <end position="692"/>
    </location>
</feature>
<accession>A0ABN9TRS7</accession>
<evidence type="ECO:0000313" key="3">
    <source>
        <dbReference type="EMBL" id="CAK0848505.1"/>
    </source>
</evidence>
<evidence type="ECO:0000313" key="4">
    <source>
        <dbReference type="Proteomes" id="UP001189429"/>
    </source>
</evidence>
<gene>
    <name evidence="3" type="ORF">PCOR1329_LOCUS41428</name>
</gene>
<comment type="caution">
    <text evidence="3">The sequence shown here is derived from an EMBL/GenBank/DDBJ whole genome shotgun (WGS) entry which is preliminary data.</text>
</comment>
<proteinExistence type="predicted"/>
<feature type="compositionally biased region" description="Basic and acidic residues" evidence="1">
    <location>
        <begin position="460"/>
        <end position="476"/>
    </location>
</feature>
<evidence type="ECO:0000256" key="1">
    <source>
        <dbReference type="SAM" id="MobiDB-lite"/>
    </source>
</evidence>
<dbReference type="EMBL" id="CAUYUJ010014983">
    <property type="protein sequence ID" value="CAK0848505.1"/>
    <property type="molecule type" value="Genomic_DNA"/>
</dbReference>
<keyword evidence="2" id="KW-0472">Membrane</keyword>
<organism evidence="3 4">
    <name type="scientific">Prorocentrum cordatum</name>
    <dbReference type="NCBI Taxonomy" id="2364126"/>
    <lineage>
        <taxon>Eukaryota</taxon>
        <taxon>Sar</taxon>
        <taxon>Alveolata</taxon>
        <taxon>Dinophyceae</taxon>
        <taxon>Prorocentrales</taxon>
        <taxon>Prorocentraceae</taxon>
        <taxon>Prorocentrum</taxon>
    </lineage>
</organism>
<dbReference type="Proteomes" id="UP001189429">
    <property type="component" value="Unassembled WGS sequence"/>
</dbReference>
<name>A0ABN9TRS7_9DINO</name>
<feature type="region of interest" description="Disordered" evidence="1">
    <location>
        <begin position="1"/>
        <end position="23"/>
    </location>
</feature>
<feature type="region of interest" description="Disordered" evidence="1">
    <location>
        <begin position="514"/>
        <end position="564"/>
    </location>
</feature>
<reference evidence="3" key="1">
    <citation type="submission" date="2023-10" db="EMBL/GenBank/DDBJ databases">
        <authorList>
            <person name="Chen Y."/>
            <person name="Shah S."/>
            <person name="Dougan E. K."/>
            <person name="Thang M."/>
            <person name="Chan C."/>
        </authorList>
    </citation>
    <scope>NUCLEOTIDE SEQUENCE [LARGE SCALE GENOMIC DNA]</scope>
</reference>
<evidence type="ECO:0000256" key="2">
    <source>
        <dbReference type="SAM" id="Phobius"/>
    </source>
</evidence>
<feature type="region of interest" description="Disordered" evidence="1">
    <location>
        <begin position="452"/>
        <end position="476"/>
    </location>
</feature>
<keyword evidence="2" id="KW-1133">Transmembrane helix</keyword>
<keyword evidence="4" id="KW-1185">Reference proteome</keyword>
<feature type="transmembrane region" description="Helical" evidence="2">
    <location>
        <begin position="630"/>
        <end position="648"/>
    </location>
</feature>
<feature type="non-terminal residue" evidence="3">
    <location>
        <position position="729"/>
    </location>
</feature>
<feature type="transmembrane region" description="Helical" evidence="2">
    <location>
        <begin position="704"/>
        <end position="724"/>
    </location>
</feature>
<sequence>MPQAAGARLIDDHSKHDHNATSREHARIDLGGADRAAAAAHCPPSCLCRPRRVEVQNTLFIFAGVARDPNYILAGLFHLAIDQCVDDVPQLEPSSSATSARVAVDSVLDFLGWDIKVQDGAAAEFQEVAPALGVRFVHSGVGHGEIAICRRAGKAEAVIASMRQIAEEGVLRLLVTPGHCRLAPFGGRGARGLKYLADASCGAPALATEEAELLPVAVTCGAWGADGRALVFVGSDAARAAMIPGSGRCIKPGSLLPAAARRRGPSGVCYVVLGPGDVADAPARLGLACCRAGSGLAGDGAQVAAARSDVEVAHAETGSVGALAEAPSRGQRRPGGCALTCQGSGGHGTGVLRAYYACYLIRGLTVGIAGASSLAISEATGLPQNLLVASRGVGLVLGPTALSPLIGRLLWSGNSEAGVAGALALKMACELVIPPDKPAAPVPGFPPRGHVHGHAGHLRHAADRTSPRSAGREGLPHLRHAVRDRLHARPLHRGHEPPAVLARACRRRLRDLRGPGGEEAAARQAPGLEAEGARRRAAERAAGARRRGRARGGGRAPAAAGAGAAGGPAFSFAVQVTMTAVSCWAFTYAVCSLGLPQRVAAAVPAVFYASCTLARVALVPVSSRLLPSTIMHAGALLAGSAAVLFYWVDGWLVEQAARGQAPGRGCQGLLLACFAMMGAGFCPHHTMTIAAMQRHGTLSPQVHGWYGTSTCLGITFGMFLPGMFGLPLI</sequence>
<feature type="transmembrane region" description="Helical" evidence="2">
    <location>
        <begin position="599"/>
        <end position="618"/>
    </location>
</feature>
<protein>
    <submittedName>
        <fullName evidence="3">Uncharacterized protein</fullName>
    </submittedName>
</protein>
<feature type="compositionally biased region" description="Basic and acidic residues" evidence="1">
    <location>
        <begin position="9"/>
        <end position="23"/>
    </location>
</feature>
<keyword evidence="2" id="KW-0812">Transmembrane</keyword>